<evidence type="ECO:0000313" key="2">
    <source>
        <dbReference type="EMBL" id="SHJ66360.1"/>
    </source>
</evidence>
<dbReference type="InterPro" id="IPR015927">
    <property type="entry name" value="Peptidase_S24_S26A/B/C"/>
</dbReference>
<dbReference type="AlphaFoldDB" id="A0A1M6L5B6"/>
<sequence length="201" mass="22486">MQRTIGQKLRKIREEAGLTQKAFAEKLGTNPVQMNRLENQDGSHKTMRLPDAKILVRLRELFGVDLNWLICDDESVPLRDVGTLPLLDEAQLILPSEDRKTTVQLNLPGGEGGDFFYRVRDEGMVPLVRTGDHVVVQCVEPKSGDLALILTQRGIVQVRRLSQTDNGMMLCPENSDYGQAFSASEAKLLGRVIRVLRSFSV</sequence>
<dbReference type="Gene3D" id="2.10.109.10">
    <property type="entry name" value="Umud Fragment, subunit A"/>
    <property type="match status" value="1"/>
</dbReference>
<dbReference type="SMART" id="SM00530">
    <property type="entry name" value="HTH_XRE"/>
    <property type="match status" value="1"/>
</dbReference>
<dbReference type="Proteomes" id="UP000184171">
    <property type="component" value="Unassembled WGS sequence"/>
</dbReference>
<dbReference type="OrthoDB" id="5405601at2"/>
<dbReference type="CDD" id="cd00093">
    <property type="entry name" value="HTH_XRE"/>
    <property type="match status" value="1"/>
</dbReference>
<evidence type="ECO:0000259" key="1">
    <source>
        <dbReference type="PROSITE" id="PS50943"/>
    </source>
</evidence>
<protein>
    <submittedName>
        <fullName evidence="2">Transcriptional regulator, contains XRE-family HTH domain</fullName>
    </submittedName>
</protein>
<dbReference type="SUPFAM" id="SSF51306">
    <property type="entry name" value="LexA/Signal peptidase"/>
    <property type="match status" value="1"/>
</dbReference>
<dbReference type="EMBL" id="FQZT01000012">
    <property type="protein sequence ID" value="SHJ66360.1"/>
    <property type="molecule type" value="Genomic_DNA"/>
</dbReference>
<dbReference type="InterPro" id="IPR039418">
    <property type="entry name" value="LexA-like"/>
</dbReference>
<feature type="domain" description="HTH cro/C1-type" evidence="1">
    <location>
        <begin position="9"/>
        <end position="69"/>
    </location>
</feature>
<dbReference type="PROSITE" id="PS50943">
    <property type="entry name" value="HTH_CROC1"/>
    <property type="match status" value="1"/>
</dbReference>
<dbReference type="InterPro" id="IPR036286">
    <property type="entry name" value="LexA/Signal_pep-like_sf"/>
</dbReference>
<reference evidence="2 3" key="1">
    <citation type="submission" date="2016-11" db="EMBL/GenBank/DDBJ databases">
        <authorList>
            <person name="Jaros S."/>
            <person name="Januszkiewicz K."/>
            <person name="Wedrychowicz H."/>
        </authorList>
    </citation>
    <scope>NUCLEOTIDE SEQUENCE [LARGE SCALE GENOMIC DNA]</scope>
    <source>
        <strain evidence="2 3">DSM 5091</strain>
    </source>
</reference>
<dbReference type="Pfam" id="PF12844">
    <property type="entry name" value="HTH_19"/>
    <property type="match status" value="1"/>
</dbReference>
<accession>A0A1M6L5B6</accession>
<dbReference type="GO" id="GO:0003677">
    <property type="term" value="F:DNA binding"/>
    <property type="evidence" value="ECO:0007669"/>
    <property type="project" value="InterPro"/>
</dbReference>
<dbReference type="Gene3D" id="1.10.260.40">
    <property type="entry name" value="lambda repressor-like DNA-binding domains"/>
    <property type="match status" value="1"/>
</dbReference>
<proteinExistence type="predicted"/>
<name>A0A1M6L5B6_MALRU</name>
<dbReference type="SUPFAM" id="SSF47413">
    <property type="entry name" value="lambda repressor-like DNA-binding domains"/>
    <property type="match status" value="1"/>
</dbReference>
<dbReference type="InterPro" id="IPR010982">
    <property type="entry name" value="Lambda_DNA-bd_dom_sf"/>
</dbReference>
<dbReference type="InterPro" id="IPR001387">
    <property type="entry name" value="Cro/C1-type_HTH"/>
</dbReference>
<dbReference type="Pfam" id="PF00717">
    <property type="entry name" value="Peptidase_S24"/>
    <property type="match status" value="1"/>
</dbReference>
<evidence type="ECO:0000313" key="3">
    <source>
        <dbReference type="Proteomes" id="UP000184171"/>
    </source>
</evidence>
<dbReference type="RefSeq" id="WP_072909436.1">
    <property type="nucleotide sequence ID" value="NZ_FQZT01000012.1"/>
</dbReference>
<dbReference type="STRING" id="1122189.SAMN02745165_02873"/>
<organism evidence="2 3">
    <name type="scientific">Malonomonas rubra DSM 5091</name>
    <dbReference type="NCBI Taxonomy" id="1122189"/>
    <lineage>
        <taxon>Bacteria</taxon>
        <taxon>Pseudomonadati</taxon>
        <taxon>Thermodesulfobacteriota</taxon>
        <taxon>Desulfuromonadia</taxon>
        <taxon>Desulfuromonadales</taxon>
        <taxon>Geopsychrobacteraceae</taxon>
        <taxon>Malonomonas</taxon>
    </lineage>
</organism>
<keyword evidence="3" id="KW-1185">Reference proteome</keyword>
<dbReference type="CDD" id="cd06529">
    <property type="entry name" value="S24_LexA-like"/>
    <property type="match status" value="1"/>
</dbReference>
<gene>
    <name evidence="2" type="ORF">SAMN02745165_02873</name>
</gene>